<dbReference type="SMART" id="SM00709">
    <property type="entry name" value="Zpr1"/>
    <property type="match status" value="1"/>
</dbReference>
<evidence type="ECO:0000256" key="3">
    <source>
        <dbReference type="ARBA" id="ARBA00022771"/>
    </source>
</evidence>
<feature type="domain" description="Zinc finger ZPR1-type" evidence="5">
    <location>
        <begin position="87"/>
        <end position="211"/>
    </location>
</feature>
<organism evidence="6 7">
    <name type="scientific">Emiliania huxleyi (strain CCMP1516)</name>
    <dbReference type="NCBI Taxonomy" id="280463"/>
    <lineage>
        <taxon>Eukaryota</taxon>
        <taxon>Haptista</taxon>
        <taxon>Haptophyta</taxon>
        <taxon>Prymnesiophyceae</taxon>
        <taxon>Isochrysidales</taxon>
        <taxon>Noelaerhabdaceae</taxon>
        <taxon>Emiliania</taxon>
    </lineage>
</organism>
<evidence type="ECO:0000256" key="4">
    <source>
        <dbReference type="ARBA" id="ARBA00022833"/>
    </source>
</evidence>
<dbReference type="PANTHER" id="PTHR10876">
    <property type="entry name" value="ZINC FINGER PROTEIN ZPR1"/>
    <property type="match status" value="1"/>
</dbReference>
<keyword evidence="3" id="KW-0863">Zinc-finger</keyword>
<evidence type="ECO:0000313" key="6">
    <source>
        <dbReference type="EnsemblProtists" id="EOD05784"/>
    </source>
</evidence>
<dbReference type="GO" id="GO:0005634">
    <property type="term" value="C:nucleus"/>
    <property type="evidence" value="ECO:0007669"/>
    <property type="project" value="TreeGrafter"/>
</dbReference>
<sequence length="235" mass="26147">MGDEGVRPEAAGWVPRLGGGHQEVDRILDELEQIYASQPNEWLVADPIASMVMREEGYEDEDELEDALGGSWEAFLGGMPHIEVRRNARDDLEFKVLKPDPDAPPRRLTLRVDSRDDLWRVLFKAPEATILIPHLEFEIGADHKRRVDTLYNYIAAAEWNLSSHIRGRKDLAAEYVVAISETVEQLLGLLDVEQPFDLVLNDPAGASIFKPDHGEEEAEALAAELAALTAEEGGS</sequence>
<proteinExistence type="inferred from homology"/>
<dbReference type="Gene3D" id="2.60.120.1040">
    <property type="entry name" value="ZPR1, A/B domain"/>
    <property type="match status" value="1"/>
</dbReference>
<dbReference type="InterPro" id="IPR042451">
    <property type="entry name" value="ZPR1_A/B_dom"/>
</dbReference>
<dbReference type="InterPro" id="IPR056180">
    <property type="entry name" value="ZPR1_jr_dom"/>
</dbReference>
<keyword evidence="2" id="KW-0479">Metal-binding</keyword>
<keyword evidence="7" id="KW-1185">Reference proteome</keyword>
<dbReference type="GO" id="GO:0008270">
    <property type="term" value="F:zinc ion binding"/>
    <property type="evidence" value="ECO:0007669"/>
    <property type="project" value="UniProtKB-KW"/>
</dbReference>
<dbReference type="HOGENOM" id="CLU_1221227_0_0_1"/>
<evidence type="ECO:0000259" key="5">
    <source>
        <dbReference type="SMART" id="SM00709"/>
    </source>
</evidence>
<dbReference type="EnsemblProtists" id="EOD05784">
    <property type="protein sequence ID" value="EOD05784"/>
    <property type="gene ID" value="EMIHUDRAFT_219874"/>
</dbReference>
<dbReference type="PaxDb" id="2903-EOD05784"/>
<dbReference type="Pfam" id="PF22794">
    <property type="entry name" value="jr-ZPR1"/>
    <property type="match status" value="1"/>
</dbReference>
<reference evidence="6" key="2">
    <citation type="submission" date="2024-10" db="UniProtKB">
        <authorList>
            <consortium name="EnsemblProtists"/>
        </authorList>
    </citation>
    <scope>IDENTIFICATION</scope>
</reference>
<dbReference type="KEGG" id="ehx:EMIHUDRAFT_219874"/>
<dbReference type="RefSeq" id="XP_005758213.1">
    <property type="nucleotide sequence ID" value="XM_005758156.1"/>
</dbReference>
<dbReference type="eggNOG" id="ENOG502S2ZA">
    <property type="taxonomic scope" value="Eukaryota"/>
</dbReference>
<keyword evidence="4" id="KW-0862">Zinc</keyword>
<accession>A0A0D3I3E9</accession>
<dbReference type="InterPro" id="IPR004457">
    <property type="entry name" value="Znf_ZPR1"/>
</dbReference>
<evidence type="ECO:0000313" key="7">
    <source>
        <dbReference type="Proteomes" id="UP000013827"/>
    </source>
</evidence>
<comment type="similarity">
    <text evidence="1">Belongs to the ZPR1 family.</text>
</comment>
<evidence type="ECO:0000256" key="2">
    <source>
        <dbReference type="ARBA" id="ARBA00022723"/>
    </source>
</evidence>
<dbReference type="Proteomes" id="UP000013827">
    <property type="component" value="Unassembled WGS sequence"/>
</dbReference>
<name>A0A0D3I3E9_EMIH1</name>
<dbReference type="InterPro" id="IPR040141">
    <property type="entry name" value="ZPR1"/>
</dbReference>
<dbReference type="OMA" id="IYNFIAA"/>
<reference evidence="7" key="1">
    <citation type="journal article" date="2013" name="Nature">
        <title>Pan genome of the phytoplankton Emiliania underpins its global distribution.</title>
        <authorList>
            <person name="Read B.A."/>
            <person name="Kegel J."/>
            <person name="Klute M.J."/>
            <person name="Kuo A."/>
            <person name="Lefebvre S.C."/>
            <person name="Maumus F."/>
            <person name="Mayer C."/>
            <person name="Miller J."/>
            <person name="Monier A."/>
            <person name="Salamov A."/>
            <person name="Young J."/>
            <person name="Aguilar M."/>
            <person name="Claverie J.M."/>
            <person name="Frickenhaus S."/>
            <person name="Gonzalez K."/>
            <person name="Herman E.K."/>
            <person name="Lin Y.C."/>
            <person name="Napier J."/>
            <person name="Ogata H."/>
            <person name="Sarno A.F."/>
            <person name="Shmutz J."/>
            <person name="Schroeder D."/>
            <person name="de Vargas C."/>
            <person name="Verret F."/>
            <person name="von Dassow P."/>
            <person name="Valentin K."/>
            <person name="Van de Peer Y."/>
            <person name="Wheeler G."/>
            <person name="Dacks J.B."/>
            <person name="Delwiche C.F."/>
            <person name="Dyhrman S.T."/>
            <person name="Glockner G."/>
            <person name="John U."/>
            <person name="Richards T."/>
            <person name="Worden A.Z."/>
            <person name="Zhang X."/>
            <person name="Grigoriev I.V."/>
            <person name="Allen A.E."/>
            <person name="Bidle K."/>
            <person name="Borodovsky M."/>
            <person name="Bowler C."/>
            <person name="Brownlee C."/>
            <person name="Cock J.M."/>
            <person name="Elias M."/>
            <person name="Gladyshev V.N."/>
            <person name="Groth M."/>
            <person name="Guda C."/>
            <person name="Hadaegh A."/>
            <person name="Iglesias-Rodriguez M.D."/>
            <person name="Jenkins J."/>
            <person name="Jones B.M."/>
            <person name="Lawson T."/>
            <person name="Leese F."/>
            <person name="Lindquist E."/>
            <person name="Lobanov A."/>
            <person name="Lomsadze A."/>
            <person name="Malik S.B."/>
            <person name="Marsh M.E."/>
            <person name="Mackinder L."/>
            <person name="Mock T."/>
            <person name="Mueller-Roeber B."/>
            <person name="Pagarete A."/>
            <person name="Parker M."/>
            <person name="Probert I."/>
            <person name="Quesneville H."/>
            <person name="Raines C."/>
            <person name="Rensing S.A."/>
            <person name="Riano-Pachon D.M."/>
            <person name="Richier S."/>
            <person name="Rokitta S."/>
            <person name="Shiraiwa Y."/>
            <person name="Soanes D.M."/>
            <person name="van der Giezen M."/>
            <person name="Wahlund T.M."/>
            <person name="Williams B."/>
            <person name="Wilson W."/>
            <person name="Wolfe G."/>
            <person name="Wurch L.L."/>
        </authorList>
    </citation>
    <scope>NUCLEOTIDE SEQUENCE</scope>
</reference>
<evidence type="ECO:0000256" key="1">
    <source>
        <dbReference type="ARBA" id="ARBA00008354"/>
    </source>
</evidence>
<protein>
    <recommendedName>
        <fullName evidence="5">Zinc finger ZPR1-type domain-containing protein</fullName>
    </recommendedName>
</protein>
<dbReference type="GeneID" id="17251980"/>
<dbReference type="AlphaFoldDB" id="A0A0D3I3E9"/>
<dbReference type="PANTHER" id="PTHR10876:SF0">
    <property type="entry name" value="ZINC FINGER PROTEIN ZPR1"/>
    <property type="match status" value="1"/>
</dbReference>